<keyword evidence="1 4" id="KW-0812">Transmembrane</keyword>
<protein>
    <submittedName>
        <fullName evidence="6">MFS transporter</fullName>
    </submittedName>
</protein>
<feature type="transmembrane region" description="Helical" evidence="4">
    <location>
        <begin position="230"/>
        <end position="252"/>
    </location>
</feature>
<dbReference type="GO" id="GO:0022857">
    <property type="term" value="F:transmembrane transporter activity"/>
    <property type="evidence" value="ECO:0007669"/>
    <property type="project" value="InterPro"/>
</dbReference>
<feature type="transmembrane region" description="Helical" evidence="4">
    <location>
        <begin position="350"/>
        <end position="370"/>
    </location>
</feature>
<dbReference type="CDD" id="cd17324">
    <property type="entry name" value="MFS_NepI_like"/>
    <property type="match status" value="1"/>
</dbReference>
<keyword evidence="7" id="KW-1185">Reference proteome</keyword>
<dbReference type="Proteomes" id="UP000451233">
    <property type="component" value="Unassembled WGS sequence"/>
</dbReference>
<evidence type="ECO:0000313" key="7">
    <source>
        <dbReference type="Proteomes" id="UP000451233"/>
    </source>
</evidence>
<evidence type="ECO:0000256" key="4">
    <source>
        <dbReference type="SAM" id="Phobius"/>
    </source>
</evidence>
<accession>A0A7K1XZ23</accession>
<reference evidence="6 7" key="1">
    <citation type="submission" date="2019-11" db="EMBL/GenBank/DDBJ databases">
        <title>Pedobacter sp. HMF7056 Genome sequencing and assembly.</title>
        <authorList>
            <person name="Kang H."/>
            <person name="Kim H."/>
            <person name="Joh K."/>
        </authorList>
    </citation>
    <scope>NUCLEOTIDE SEQUENCE [LARGE SCALE GENOMIC DNA]</scope>
    <source>
        <strain evidence="6 7">HMF7056</strain>
    </source>
</reference>
<organism evidence="6 7">
    <name type="scientific">Hufsiella ginkgonis</name>
    <dbReference type="NCBI Taxonomy" id="2695274"/>
    <lineage>
        <taxon>Bacteria</taxon>
        <taxon>Pseudomonadati</taxon>
        <taxon>Bacteroidota</taxon>
        <taxon>Sphingobacteriia</taxon>
        <taxon>Sphingobacteriales</taxon>
        <taxon>Sphingobacteriaceae</taxon>
        <taxon>Hufsiella</taxon>
    </lineage>
</organism>
<gene>
    <name evidence="6" type="ORF">GS398_12885</name>
</gene>
<keyword evidence="3 4" id="KW-0472">Membrane</keyword>
<comment type="caution">
    <text evidence="6">The sequence shown here is derived from an EMBL/GenBank/DDBJ whole genome shotgun (WGS) entry which is preliminary data.</text>
</comment>
<dbReference type="InterPro" id="IPR036259">
    <property type="entry name" value="MFS_trans_sf"/>
</dbReference>
<name>A0A7K1XZ23_9SPHI</name>
<dbReference type="InterPro" id="IPR020846">
    <property type="entry name" value="MFS_dom"/>
</dbReference>
<evidence type="ECO:0000313" key="6">
    <source>
        <dbReference type="EMBL" id="MXV16203.1"/>
    </source>
</evidence>
<evidence type="ECO:0000259" key="5">
    <source>
        <dbReference type="PROSITE" id="PS50850"/>
    </source>
</evidence>
<feature type="domain" description="Major facilitator superfamily (MFS) profile" evidence="5">
    <location>
        <begin position="1"/>
        <end position="376"/>
    </location>
</feature>
<dbReference type="Gene3D" id="1.20.1250.20">
    <property type="entry name" value="MFS general substrate transporter like domains"/>
    <property type="match status" value="1"/>
</dbReference>
<keyword evidence="2 4" id="KW-1133">Transmembrane helix</keyword>
<feature type="transmembrane region" description="Helical" evidence="4">
    <location>
        <begin position="120"/>
        <end position="138"/>
    </location>
</feature>
<feature type="transmembrane region" description="Helical" evidence="4">
    <location>
        <begin position="36"/>
        <end position="52"/>
    </location>
</feature>
<evidence type="ECO:0000256" key="3">
    <source>
        <dbReference type="ARBA" id="ARBA00023136"/>
    </source>
</evidence>
<dbReference type="EMBL" id="WVHS01000003">
    <property type="protein sequence ID" value="MXV16203.1"/>
    <property type="molecule type" value="Genomic_DNA"/>
</dbReference>
<dbReference type="PANTHER" id="PTHR42910:SF1">
    <property type="entry name" value="MAJOR FACILITATOR SUPERFAMILY (MFS) PROFILE DOMAIN-CONTAINING PROTEIN"/>
    <property type="match status" value="1"/>
</dbReference>
<dbReference type="Pfam" id="PF07690">
    <property type="entry name" value="MFS_1"/>
    <property type="match status" value="1"/>
</dbReference>
<dbReference type="PROSITE" id="PS50850">
    <property type="entry name" value="MFS"/>
    <property type="match status" value="1"/>
</dbReference>
<sequence length="384" mass="40665">MALSTAVIVANIYYCQPLIILIAREFGRAESDAGRITYLTQAGYATGLLFLVPLGDRVERKRQILFTAAMAVVALLAAAVAPSFMMLCIASVVIGFSSVVPQLILPLSAHLAEPGTSGRVIGTVMSGLLVGILLSRTLSGAVGAALGWRAMYFIAAGFCLVILMVIAKTFPVSKPSFKGSYGQLMQSLWNLVNTQPVLREAAMINALAFAVFGCFWTTMVLLLAGNPYHFTSAAIGLFGVAGAIGALAAPVIGRISDKKNPRTAIGYGLAMMATAVVLLYSGELHLAMVIVAVLILDLGQQGIHVSNQARIYALIPEARNRLNTVFMTCSFIGTACGSAAGLKLWEWKGWTGVCIGMSGLVTTAFAVYGITYRKTRVVLRSGEQ</sequence>
<evidence type="ECO:0000256" key="2">
    <source>
        <dbReference type="ARBA" id="ARBA00022989"/>
    </source>
</evidence>
<dbReference type="PANTHER" id="PTHR42910">
    <property type="entry name" value="TRANSPORTER SCO4007-RELATED"/>
    <property type="match status" value="1"/>
</dbReference>
<feature type="transmembrane region" description="Helical" evidence="4">
    <location>
        <begin position="324"/>
        <end position="344"/>
    </location>
</feature>
<dbReference type="SUPFAM" id="SSF103473">
    <property type="entry name" value="MFS general substrate transporter"/>
    <property type="match status" value="1"/>
</dbReference>
<feature type="transmembrane region" description="Helical" evidence="4">
    <location>
        <begin position="150"/>
        <end position="170"/>
    </location>
</feature>
<evidence type="ECO:0000256" key="1">
    <source>
        <dbReference type="ARBA" id="ARBA00022692"/>
    </source>
</evidence>
<dbReference type="AlphaFoldDB" id="A0A7K1XZ23"/>
<dbReference type="InterPro" id="IPR011701">
    <property type="entry name" value="MFS"/>
</dbReference>
<feature type="transmembrane region" description="Helical" evidence="4">
    <location>
        <begin position="204"/>
        <end position="224"/>
    </location>
</feature>
<proteinExistence type="predicted"/>